<dbReference type="GO" id="GO:0000155">
    <property type="term" value="F:phosphorelay sensor kinase activity"/>
    <property type="evidence" value="ECO:0007669"/>
    <property type="project" value="InterPro"/>
</dbReference>
<dbReference type="PANTHER" id="PTHR44936">
    <property type="entry name" value="SENSOR PROTEIN CREC"/>
    <property type="match status" value="1"/>
</dbReference>
<sequence length="261" mass="29377">MPDGDAVVYRDLGREAPPDGLAAPFVAGARLNGTWRIAFTPPPAFLSHWHWATILTMAILLVVLSAMGWVITRAISRPLRELAATATRATAGAPLDDLPANAPREVAELGDALKAMHGRLASHAEGRTAMLAAIAHDLGTPLSRLAFWVEQLPDDARARRRRYRRDARDDRRGDRLRAGRYERADRRARRSGQPARQSGRGHGGSGWSRNDRARPTRRRARRPGGVAAIVRQPDRKRDPLWRRCRARLEHGRWHRPRDDRR</sequence>
<dbReference type="OrthoDB" id="9804645at2"/>
<keyword evidence="8" id="KW-0067">ATP-binding</keyword>
<protein>
    <recommendedName>
        <fullName evidence="3">histidine kinase</fullName>
        <ecNumber evidence="3">2.7.13.3</ecNumber>
    </recommendedName>
</protein>
<evidence type="ECO:0000256" key="4">
    <source>
        <dbReference type="ARBA" id="ARBA00022475"/>
    </source>
</evidence>
<comment type="subcellular location">
    <subcellularLocation>
        <location evidence="2">Cell membrane</location>
        <topology evidence="2">Multi-pass membrane protein</topology>
    </subcellularLocation>
</comment>
<feature type="region of interest" description="Disordered" evidence="9">
    <location>
        <begin position="159"/>
        <end position="233"/>
    </location>
</feature>
<evidence type="ECO:0000256" key="3">
    <source>
        <dbReference type="ARBA" id="ARBA00012438"/>
    </source>
</evidence>
<dbReference type="EC" id="2.7.13.3" evidence="3"/>
<dbReference type="Pfam" id="PF00672">
    <property type="entry name" value="HAMP"/>
    <property type="match status" value="1"/>
</dbReference>
<dbReference type="SMART" id="SM00304">
    <property type="entry name" value="HAMP"/>
    <property type="match status" value="1"/>
</dbReference>
<keyword evidence="5" id="KW-0808">Transferase</keyword>
<evidence type="ECO:0000256" key="6">
    <source>
        <dbReference type="ARBA" id="ARBA00022741"/>
    </source>
</evidence>
<evidence type="ECO:0000256" key="9">
    <source>
        <dbReference type="SAM" id="MobiDB-lite"/>
    </source>
</evidence>
<keyword evidence="6" id="KW-0547">Nucleotide-binding</keyword>
<evidence type="ECO:0000256" key="2">
    <source>
        <dbReference type="ARBA" id="ARBA00004651"/>
    </source>
</evidence>
<dbReference type="GO" id="GO:0005524">
    <property type="term" value="F:ATP binding"/>
    <property type="evidence" value="ECO:0007669"/>
    <property type="project" value="UniProtKB-KW"/>
</dbReference>
<keyword evidence="10" id="KW-1133">Transmembrane helix</keyword>
<evidence type="ECO:0000259" key="11">
    <source>
        <dbReference type="PROSITE" id="PS50885"/>
    </source>
</evidence>
<comment type="catalytic activity">
    <reaction evidence="1">
        <text>ATP + protein L-histidine = ADP + protein N-phospho-L-histidine.</text>
        <dbReference type="EC" id="2.7.13.3"/>
    </reaction>
</comment>
<accession>A0A5B8LGF3</accession>
<dbReference type="Proteomes" id="UP000315673">
    <property type="component" value="Chromosome"/>
</dbReference>
<evidence type="ECO:0000256" key="10">
    <source>
        <dbReference type="SAM" id="Phobius"/>
    </source>
</evidence>
<keyword evidence="13" id="KW-1185">Reference proteome</keyword>
<reference evidence="12 13" key="1">
    <citation type="submission" date="2019-07" db="EMBL/GenBank/DDBJ databases">
        <title>Full genome sequence of Sphingomonas sp. 4R-6-7(HKS19).</title>
        <authorList>
            <person name="Im W.-T."/>
        </authorList>
    </citation>
    <scope>NUCLEOTIDE SEQUENCE [LARGE SCALE GENOMIC DNA]</scope>
    <source>
        <strain evidence="12 13">HKS19</strain>
    </source>
</reference>
<dbReference type="InterPro" id="IPR003661">
    <property type="entry name" value="HisK_dim/P_dom"/>
</dbReference>
<evidence type="ECO:0000256" key="7">
    <source>
        <dbReference type="ARBA" id="ARBA00022777"/>
    </source>
</evidence>
<dbReference type="KEGG" id="spai:FPZ24_05285"/>
<evidence type="ECO:0000256" key="8">
    <source>
        <dbReference type="ARBA" id="ARBA00022840"/>
    </source>
</evidence>
<dbReference type="EMBL" id="CP042306">
    <property type="protein sequence ID" value="QDZ06966.1"/>
    <property type="molecule type" value="Genomic_DNA"/>
</dbReference>
<organism evidence="12 13">
    <name type="scientific">Sphingomonas panacisoli</name>
    <dbReference type="NCBI Taxonomy" id="1813879"/>
    <lineage>
        <taxon>Bacteria</taxon>
        <taxon>Pseudomonadati</taxon>
        <taxon>Pseudomonadota</taxon>
        <taxon>Alphaproteobacteria</taxon>
        <taxon>Sphingomonadales</taxon>
        <taxon>Sphingomonadaceae</taxon>
        <taxon>Sphingomonas</taxon>
    </lineage>
</organism>
<dbReference type="CDD" id="cd00082">
    <property type="entry name" value="HisKA"/>
    <property type="match status" value="1"/>
</dbReference>
<dbReference type="PANTHER" id="PTHR44936:SF10">
    <property type="entry name" value="SENSOR PROTEIN RSTB"/>
    <property type="match status" value="1"/>
</dbReference>
<feature type="domain" description="HAMP" evidence="11">
    <location>
        <begin position="73"/>
        <end position="125"/>
    </location>
</feature>
<name>A0A5B8LGF3_9SPHN</name>
<evidence type="ECO:0000313" key="12">
    <source>
        <dbReference type="EMBL" id="QDZ06966.1"/>
    </source>
</evidence>
<dbReference type="InterPro" id="IPR036097">
    <property type="entry name" value="HisK_dim/P_sf"/>
</dbReference>
<keyword evidence="10" id="KW-0812">Transmembrane</keyword>
<keyword evidence="10" id="KW-0472">Membrane</keyword>
<dbReference type="AlphaFoldDB" id="A0A5B8LGF3"/>
<proteinExistence type="predicted"/>
<evidence type="ECO:0000256" key="5">
    <source>
        <dbReference type="ARBA" id="ARBA00022679"/>
    </source>
</evidence>
<dbReference type="Gene3D" id="1.10.287.130">
    <property type="match status" value="1"/>
</dbReference>
<feature type="compositionally biased region" description="Basic and acidic residues" evidence="9">
    <location>
        <begin position="166"/>
        <end position="185"/>
    </location>
</feature>
<keyword evidence="4" id="KW-1003">Cell membrane</keyword>
<dbReference type="GO" id="GO:0005886">
    <property type="term" value="C:plasma membrane"/>
    <property type="evidence" value="ECO:0007669"/>
    <property type="project" value="TreeGrafter"/>
</dbReference>
<keyword evidence="7 12" id="KW-0418">Kinase</keyword>
<gene>
    <name evidence="12" type="ORF">FPZ24_05285</name>
</gene>
<dbReference type="InterPro" id="IPR050980">
    <property type="entry name" value="2C_sensor_his_kinase"/>
</dbReference>
<feature type="transmembrane region" description="Helical" evidence="10">
    <location>
        <begin position="49"/>
        <end position="71"/>
    </location>
</feature>
<evidence type="ECO:0000256" key="1">
    <source>
        <dbReference type="ARBA" id="ARBA00000085"/>
    </source>
</evidence>
<evidence type="ECO:0000313" key="13">
    <source>
        <dbReference type="Proteomes" id="UP000315673"/>
    </source>
</evidence>
<dbReference type="SUPFAM" id="SSF47384">
    <property type="entry name" value="Homodimeric domain of signal transducing histidine kinase"/>
    <property type="match status" value="1"/>
</dbReference>
<dbReference type="PROSITE" id="PS50885">
    <property type="entry name" value="HAMP"/>
    <property type="match status" value="1"/>
</dbReference>
<dbReference type="InterPro" id="IPR003660">
    <property type="entry name" value="HAMP_dom"/>
</dbReference>